<gene>
    <name evidence="1" type="ORF">PAMC26510_35065</name>
</gene>
<evidence type="ECO:0000313" key="2">
    <source>
        <dbReference type="Proteomes" id="UP000194546"/>
    </source>
</evidence>
<dbReference type="Proteomes" id="UP000194546">
    <property type="component" value="Unassembled WGS sequence"/>
</dbReference>
<organism evidence="1 2">
    <name type="scientific">Caballeronia sordidicola</name>
    <name type="common">Burkholderia sordidicola</name>
    <dbReference type="NCBI Taxonomy" id="196367"/>
    <lineage>
        <taxon>Bacteria</taxon>
        <taxon>Pseudomonadati</taxon>
        <taxon>Pseudomonadota</taxon>
        <taxon>Betaproteobacteria</taxon>
        <taxon>Burkholderiales</taxon>
        <taxon>Burkholderiaceae</taxon>
        <taxon>Caballeronia</taxon>
    </lineage>
</organism>
<evidence type="ECO:0000313" key="1">
    <source>
        <dbReference type="EMBL" id="OTP66554.1"/>
    </source>
</evidence>
<dbReference type="AlphaFoldDB" id="A0A242M632"/>
<sequence length="47" mass="5117">MGQHRSSKTTPEEAMTMIARRATQLTASYREARSVVVDVLASFAGTC</sequence>
<reference evidence="1 2" key="1">
    <citation type="submission" date="2017-03" db="EMBL/GenBank/DDBJ databases">
        <title>Genome analysis of strain PAMC 26510.</title>
        <authorList>
            <person name="Oh H.-M."/>
            <person name="Yang J.-A."/>
        </authorList>
    </citation>
    <scope>NUCLEOTIDE SEQUENCE [LARGE SCALE GENOMIC DNA]</scope>
    <source>
        <strain evidence="1 2">PAMC 26510</strain>
    </source>
</reference>
<accession>A0A242M632</accession>
<dbReference type="EMBL" id="NBTY01000200">
    <property type="protein sequence ID" value="OTP66554.1"/>
    <property type="molecule type" value="Genomic_DNA"/>
</dbReference>
<name>A0A242M632_CABSO</name>
<comment type="caution">
    <text evidence="1">The sequence shown here is derived from an EMBL/GenBank/DDBJ whole genome shotgun (WGS) entry which is preliminary data.</text>
</comment>
<protein>
    <submittedName>
        <fullName evidence="1">Uncharacterized protein</fullName>
    </submittedName>
</protein>
<proteinExistence type="predicted"/>